<dbReference type="Proteomes" id="UP001206067">
    <property type="component" value="Unassembled WGS sequence"/>
</dbReference>
<dbReference type="CDD" id="cd14789">
    <property type="entry name" value="Tiki"/>
    <property type="match status" value="1"/>
</dbReference>
<protein>
    <submittedName>
        <fullName evidence="2">TraB/GumN family protein</fullName>
    </submittedName>
</protein>
<dbReference type="PANTHER" id="PTHR40590:SF1">
    <property type="entry name" value="CYTOPLASMIC PROTEIN"/>
    <property type="match status" value="1"/>
</dbReference>
<dbReference type="Pfam" id="PF01963">
    <property type="entry name" value="TraB_PrgY_gumN"/>
    <property type="match status" value="1"/>
</dbReference>
<evidence type="ECO:0000313" key="3">
    <source>
        <dbReference type="Proteomes" id="UP001206067"/>
    </source>
</evidence>
<gene>
    <name evidence="2" type="ORF">NSO95_08115</name>
</gene>
<accession>A0ABT1XTC8</accession>
<feature type="chain" id="PRO_5046861008" evidence="1">
    <location>
        <begin position="24"/>
        <end position="293"/>
    </location>
</feature>
<sequence>MTRFFAAIVAAALLAACDGGGGAASGARPPSPALYEIAGPTGATEGWLFGTIHSLPDEIQWRTDALDGVIQEARVLVVEVANLGSGDEIGASFNRLAQGSQSSHLRERIEPADRAALARLIEQSDTDERQFYHLDTWAAALALARSYGVGDPENGVDRAMLEEFSDRPVIELEGAVHQFTLFDRLPEAEQRDLLAAVVADSRTGKTQALARLEAWRAGDMAAMERETRQGLLADEELRKVLLVDRNLAWANRIDELVPSQPPMLVAVGAAHLPGEDGLVALLERRGYTVTRIQ</sequence>
<evidence type="ECO:0000313" key="2">
    <source>
        <dbReference type="EMBL" id="MCR2833910.1"/>
    </source>
</evidence>
<dbReference type="InterPro" id="IPR047111">
    <property type="entry name" value="YbaP-like"/>
</dbReference>
<evidence type="ECO:0000256" key="1">
    <source>
        <dbReference type="SAM" id="SignalP"/>
    </source>
</evidence>
<organism evidence="2 3">
    <name type="scientific">Parerythrobacter lacustris</name>
    <dbReference type="NCBI Taxonomy" id="2969984"/>
    <lineage>
        <taxon>Bacteria</taxon>
        <taxon>Pseudomonadati</taxon>
        <taxon>Pseudomonadota</taxon>
        <taxon>Alphaproteobacteria</taxon>
        <taxon>Sphingomonadales</taxon>
        <taxon>Erythrobacteraceae</taxon>
        <taxon>Parerythrobacter</taxon>
    </lineage>
</organism>
<dbReference type="PROSITE" id="PS51257">
    <property type="entry name" value="PROKAR_LIPOPROTEIN"/>
    <property type="match status" value="1"/>
</dbReference>
<keyword evidence="3" id="KW-1185">Reference proteome</keyword>
<dbReference type="PANTHER" id="PTHR40590">
    <property type="entry name" value="CYTOPLASMIC PROTEIN-RELATED"/>
    <property type="match status" value="1"/>
</dbReference>
<feature type="signal peptide" evidence="1">
    <location>
        <begin position="1"/>
        <end position="23"/>
    </location>
</feature>
<keyword evidence="1" id="KW-0732">Signal</keyword>
<dbReference type="InterPro" id="IPR002816">
    <property type="entry name" value="TraB/PrgY/GumN_fam"/>
</dbReference>
<comment type="caution">
    <text evidence="2">The sequence shown here is derived from an EMBL/GenBank/DDBJ whole genome shotgun (WGS) entry which is preliminary data.</text>
</comment>
<name>A0ABT1XTC8_9SPHN</name>
<dbReference type="RefSeq" id="WP_257595688.1">
    <property type="nucleotide sequence ID" value="NZ_JANKHH010000004.1"/>
</dbReference>
<reference evidence="2 3" key="1">
    <citation type="submission" date="2022-08" db="EMBL/GenBank/DDBJ databases">
        <title>Polyphasic taxonomy analysis of Qipengyuania sp.RS5-5.</title>
        <authorList>
            <person name="Xamxidin M."/>
            <person name="Wu M."/>
        </authorList>
    </citation>
    <scope>NUCLEOTIDE SEQUENCE [LARGE SCALE GENOMIC DNA]</scope>
    <source>
        <strain evidence="2 3">RS5-5</strain>
    </source>
</reference>
<proteinExistence type="predicted"/>
<dbReference type="EMBL" id="JANKHH010000004">
    <property type="protein sequence ID" value="MCR2833910.1"/>
    <property type="molecule type" value="Genomic_DNA"/>
</dbReference>